<dbReference type="GO" id="GO:0030552">
    <property type="term" value="F:cAMP binding"/>
    <property type="evidence" value="ECO:0007669"/>
    <property type="project" value="TreeGrafter"/>
</dbReference>
<proteinExistence type="predicted"/>
<comment type="caution">
    <text evidence="2">The sequence shown here is derived from an EMBL/GenBank/DDBJ whole genome shotgun (WGS) entry which is preliminary data.</text>
</comment>
<dbReference type="GO" id="GO:0005829">
    <property type="term" value="C:cytosol"/>
    <property type="evidence" value="ECO:0007669"/>
    <property type="project" value="TreeGrafter"/>
</dbReference>
<dbReference type="InterPro" id="IPR000595">
    <property type="entry name" value="cNMP-bd_dom"/>
</dbReference>
<dbReference type="PANTHER" id="PTHR11635:SF152">
    <property type="entry name" value="CAMP-DEPENDENT PROTEIN KINASE TYPE I REGULATORY SUBUNIT-RELATED"/>
    <property type="match status" value="1"/>
</dbReference>
<organism evidence="2 3">
    <name type="scientific">Bosea caraganae</name>
    <dbReference type="NCBI Taxonomy" id="2763117"/>
    <lineage>
        <taxon>Bacteria</taxon>
        <taxon>Pseudomonadati</taxon>
        <taxon>Pseudomonadota</taxon>
        <taxon>Alphaproteobacteria</taxon>
        <taxon>Hyphomicrobiales</taxon>
        <taxon>Boseaceae</taxon>
        <taxon>Bosea</taxon>
    </lineage>
</organism>
<dbReference type="GO" id="GO:0005952">
    <property type="term" value="C:cAMP-dependent protein kinase complex"/>
    <property type="evidence" value="ECO:0007669"/>
    <property type="project" value="InterPro"/>
</dbReference>
<protein>
    <submittedName>
        <fullName evidence="2">Crp/Fnr family transcriptional regulator</fullName>
    </submittedName>
</protein>
<dbReference type="CDD" id="cd00038">
    <property type="entry name" value="CAP_ED"/>
    <property type="match status" value="1"/>
</dbReference>
<dbReference type="InterPro" id="IPR018490">
    <property type="entry name" value="cNMP-bd_dom_sf"/>
</dbReference>
<dbReference type="InterPro" id="IPR014710">
    <property type="entry name" value="RmlC-like_jellyroll"/>
</dbReference>
<name>A0A370L7K8_9HYPH</name>
<dbReference type="GO" id="GO:0034236">
    <property type="term" value="F:protein kinase A catalytic subunit binding"/>
    <property type="evidence" value="ECO:0007669"/>
    <property type="project" value="TreeGrafter"/>
</dbReference>
<dbReference type="Gene3D" id="2.60.120.10">
    <property type="entry name" value="Jelly Rolls"/>
    <property type="match status" value="1"/>
</dbReference>
<dbReference type="GO" id="GO:0004862">
    <property type="term" value="F:cAMP-dependent protein kinase inhibitor activity"/>
    <property type="evidence" value="ECO:0007669"/>
    <property type="project" value="TreeGrafter"/>
</dbReference>
<evidence type="ECO:0000313" key="2">
    <source>
        <dbReference type="EMBL" id="RDJ26151.1"/>
    </source>
</evidence>
<evidence type="ECO:0000259" key="1">
    <source>
        <dbReference type="PROSITE" id="PS50042"/>
    </source>
</evidence>
<dbReference type="PANTHER" id="PTHR11635">
    <property type="entry name" value="CAMP-DEPENDENT PROTEIN KINASE REGULATORY CHAIN"/>
    <property type="match status" value="1"/>
</dbReference>
<dbReference type="SMART" id="SM00100">
    <property type="entry name" value="cNMP"/>
    <property type="match status" value="1"/>
</dbReference>
<dbReference type="PROSITE" id="PS50042">
    <property type="entry name" value="CNMP_BINDING_3"/>
    <property type="match status" value="1"/>
</dbReference>
<evidence type="ECO:0000313" key="3">
    <source>
        <dbReference type="Proteomes" id="UP000255207"/>
    </source>
</evidence>
<dbReference type="Proteomes" id="UP000255207">
    <property type="component" value="Unassembled WGS sequence"/>
</dbReference>
<sequence length="132" mass="14566">MNDLSQTPRPAAQFIDFRQLARGLGTVINYAAGDIVFREGDQPAYAYIVLTGEVEVSSHGKLIEQVSEGRAFGIVSLIDKKPRSATAKAIEVSEIALVDSKQFRYMVETTPNFVWYVLGEVVDRLRATNSAL</sequence>
<reference evidence="3" key="1">
    <citation type="submission" date="2018-07" db="EMBL/GenBank/DDBJ databases">
        <authorList>
            <person name="Safronova V.I."/>
            <person name="Chirak E.R."/>
            <person name="Sazanova A.L."/>
        </authorList>
    </citation>
    <scope>NUCLEOTIDE SEQUENCE [LARGE SCALE GENOMIC DNA]</scope>
    <source>
        <strain evidence="3">RCAM04685</strain>
    </source>
</reference>
<dbReference type="Pfam" id="PF00027">
    <property type="entry name" value="cNMP_binding"/>
    <property type="match status" value="1"/>
</dbReference>
<feature type="domain" description="Cyclic nucleotide-binding" evidence="1">
    <location>
        <begin position="30"/>
        <end position="107"/>
    </location>
</feature>
<gene>
    <name evidence="2" type="ORF">DWE98_09940</name>
</gene>
<keyword evidence="3" id="KW-1185">Reference proteome</keyword>
<dbReference type="RefSeq" id="WP_114829040.1">
    <property type="nucleotide sequence ID" value="NZ_QQTO01000022.1"/>
</dbReference>
<dbReference type="AlphaFoldDB" id="A0A370L7K8"/>
<dbReference type="OrthoDB" id="9809206at2"/>
<dbReference type="InterPro" id="IPR050503">
    <property type="entry name" value="cAMP-dep_PK_reg_su-like"/>
</dbReference>
<dbReference type="SUPFAM" id="SSF51206">
    <property type="entry name" value="cAMP-binding domain-like"/>
    <property type="match status" value="1"/>
</dbReference>
<accession>A0A370L7K8</accession>
<dbReference type="EMBL" id="QQTP01000004">
    <property type="protein sequence ID" value="RDJ26151.1"/>
    <property type="molecule type" value="Genomic_DNA"/>
</dbReference>